<keyword evidence="1" id="KW-1185">Reference proteome</keyword>
<proteinExistence type="predicted"/>
<evidence type="ECO:0000313" key="1">
    <source>
        <dbReference type="Proteomes" id="UP000887564"/>
    </source>
</evidence>
<protein>
    <submittedName>
        <fullName evidence="2">Secreted protein</fullName>
    </submittedName>
</protein>
<dbReference type="Proteomes" id="UP000887564">
    <property type="component" value="Unplaced"/>
</dbReference>
<organism evidence="1 2">
    <name type="scientific">Parascaris equorum</name>
    <name type="common">Equine roundworm</name>
    <dbReference type="NCBI Taxonomy" id="6256"/>
    <lineage>
        <taxon>Eukaryota</taxon>
        <taxon>Metazoa</taxon>
        <taxon>Ecdysozoa</taxon>
        <taxon>Nematoda</taxon>
        <taxon>Chromadorea</taxon>
        <taxon>Rhabditida</taxon>
        <taxon>Spirurina</taxon>
        <taxon>Ascaridomorpha</taxon>
        <taxon>Ascaridoidea</taxon>
        <taxon>Ascarididae</taxon>
        <taxon>Parascaris</taxon>
    </lineage>
</organism>
<evidence type="ECO:0000313" key="2">
    <source>
        <dbReference type="WBParaSite" id="PEQ_0000971001-mRNA-1"/>
    </source>
</evidence>
<dbReference type="AlphaFoldDB" id="A0A914RT88"/>
<reference evidence="2" key="1">
    <citation type="submission" date="2022-11" db="UniProtKB">
        <authorList>
            <consortium name="WormBaseParasite"/>
        </authorList>
    </citation>
    <scope>IDENTIFICATION</scope>
</reference>
<sequence>MDGLLQCIRSLYMRVFVASLHISTCKDVLHANNTLLLYSRFEWHHLRIYRLHKQLQFIFVYRFSLSTYYR</sequence>
<dbReference type="WBParaSite" id="PEQ_0000971001-mRNA-1">
    <property type="protein sequence ID" value="PEQ_0000971001-mRNA-1"/>
    <property type="gene ID" value="PEQ_0000971001"/>
</dbReference>
<name>A0A914RT88_PAREQ</name>
<accession>A0A914RT88</accession>